<evidence type="ECO:0000313" key="1">
    <source>
        <dbReference type="EMBL" id="CAA9323655.1"/>
    </source>
</evidence>
<reference evidence="1" key="1">
    <citation type="submission" date="2020-02" db="EMBL/GenBank/DDBJ databases">
        <authorList>
            <person name="Meier V. D."/>
        </authorList>
    </citation>
    <scope>NUCLEOTIDE SEQUENCE</scope>
    <source>
        <strain evidence="1">AVDCRST_MAG94</strain>
    </source>
</reference>
<gene>
    <name evidence="1" type="ORF">AVDCRST_MAG94-1575</name>
</gene>
<proteinExistence type="predicted"/>
<dbReference type="EMBL" id="CADCTY010000543">
    <property type="protein sequence ID" value="CAA9323655.1"/>
    <property type="molecule type" value="Genomic_DNA"/>
</dbReference>
<organism evidence="1">
    <name type="scientific">uncultured Leptolyngbya sp</name>
    <dbReference type="NCBI Taxonomy" id="332963"/>
    <lineage>
        <taxon>Bacteria</taxon>
        <taxon>Bacillati</taxon>
        <taxon>Cyanobacteriota</taxon>
        <taxon>Cyanophyceae</taxon>
        <taxon>Leptolyngbyales</taxon>
        <taxon>Leptolyngbyaceae</taxon>
        <taxon>Leptolyngbya group</taxon>
        <taxon>Leptolyngbya</taxon>
        <taxon>environmental samples</taxon>
    </lineage>
</organism>
<protein>
    <submittedName>
        <fullName evidence="1">Uncharacterized protein</fullName>
    </submittedName>
</protein>
<sequence>MDEIDLESSQVSRERFSVSWLAALAIAEPEYSGCRIEIPILS</sequence>
<dbReference type="AlphaFoldDB" id="A0A6J4LAH5"/>
<accession>A0A6J4LAH5</accession>
<name>A0A6J4LAH5_9CYAN</name>